<dbReference type="PANTHER" id="PTHR47916:SF1">
    <property type="entry name" value="3-HYDROXY-5-PHOSPHONOOXYPENTANE-2,4-DIONE THIOLASE"/>
    <property type="match status" value="1"/>
</dbReference>
<protein>
    <submittedName>
        <fullName evidence="1">3-hydroxy-5-phosphonooxypentane-2,4-dione thiolase LsrF</fullName>
    </submittedName>
</protein>
<feature type="non-terminal residue" evidence="1">
    <location>
        <position position="86"/>
    </location>
</feature>
<evidence type="ECO:0000313" key="1">
    <source>
        <dbReference type="EMBL" id="TXU21086.1"/>
    </source>
</evidence>
<reference evidence="1 2" key="1">
    <citation type="submission" date="2018-09" db="EMBL/GenBank/DDBJ databases">
        <title>Persistent metagenomic signatures of early life antibiotic treatment in the infant gut microbiota and resistome.</title>
        <authorList>
            <person name="Gasparrini A.J."/>
        </authorList>
    </citation>
    <scope>NUCLEOTIDE SEQUENCE [LARGE SCALE GENOMIC DNA]</scope>
    <source>
        <strain evidence="1 2">T0181B.E-10</strain>
    </source>
</reference>
<evidence type="ECO:0000313" key="2">
    <source>
        <dbReference type="Proteomes" id="UP000460654"/>
    </source>
</evidence>
<dbReference type="SUPFAM" id="SSF51569">
    <property type="entry name" value="Aldolase"/>
    <property type="match status" value="1"/>
</dbReference>
<dbReference type="InterPro" id="IPR050456">
    <property type="entry name" value="DeoC/FbaB_aldolase"/>
</dbReference>
<comment type="caution">
    <text evidence="1">The sequence shown here is derived from an EMBL/GenBank/DDBJ whole genome shotgun (WGS) entry which is preliminary data.</text>
</comment>
<dbReference type="AlphaFoldDB" id="A0A8T9CN43"/>
<dbReference type="Gene3D" id="3.20.20.70">
    <property type="entry name" value="Aldolase class I"/>
    <property type="match status" value="1"/>
</dbReference>
<organism evidence="1 2">
    <name type="scientific">Escherichia coli</name>
    <dbReference type="NCBI Taxonomy" id="562"/>
    <lineage>
        <taxon>Bacteria</taxon>
        <taxon>Pseudomonadati</taxon>
        <taxon>Pseudomonadota</taxon>
        <taxon>Gammaproteobacteria</taxon>
        <taxon>Enterobacterales</taxon>
        <taxon>Enterobacteriaceae</taxon>
        <taxon>Escherichia</taxon>
    </lineage>
</organism>
<gene>
    <name evidence="1" type="ORF">D4N09_29720</name>
</gene>
<dbReference type="InterPro" id="IPR013785">
    <property type="entry name" value="Aldolase_TIM"/>
</dbReference>
<proteinExistence type="predicted"/>
<accession>A0A8T9CN43</accession>
<dbReference type="PANTHER" id="PTHR47916">
    <property type="entry name" value="FRUCTOSE-BISPHOSPHATE ALDOLASE CLASS 1"/>
    <property type="match status" value="1"/>
</dbReference>
<dbReference type="Proteomes" id="UP000460654">
    <property type="component" value="Unassembled WGS sequence"/>
</dbReference>
<sequence>MADLDDIKDGKDFRTDQPQQNIPFTLKGCGALDWGMQSRLSRIFNPKTGNTVMLAFDHGYFQGPTTGLERIDINIAPLFEHADVLM</sequence>
<name>A0A8T9CN43_ECOLX</name>
<dbReference type="EMBL" id="QYOH01000520">
    <property type="protein sequence ID" value="TXU21086.1"/>
    <property type="molecule type" value="Genomic_DNA"/>
</dbReference>